<gene>
    <name evidence="1" type="ORF">OMO38_16025</name>
</gene>
<dbReference type="EMBL" id="JAPDHW010000013">
    <property type="protein sequence ID" value="MCW3170033.1"/>
    <property type="molecule type" value="Genomic_DNA"/>
</dbReference>
<evidence type="ECO:0000313" key="2">
    <source>
        <dbReference type="Proteomes" id="UP001163731"/>
    </source>
</evidence>
<organism evidence="1 2">
    <name type="scientific">Chryseobacterium kimseyorum</name>
    <dbReference type="NCBI Taxonomy" id="2984028"/>
    <lineage>
        <taxon>Bacteria</taxon>
        <taxon>Pseudomonadati</taxon>
        <taxon>Bacteroidota</taxon>
        <taxon>Flavobacteriia</taxon>
        <taxon>Flavobacteriales</taxon>
        <taxon>Weeksellaceae</taxon>
        <taxon>Chryseobacterium group</taxon>
        <taxon>Chryseobacterium</taxon>
    </lineage>
</organism>
<name>A0ABT3I2F1_9FLAO</name>
<keyword evidence="2" id="KW-1185">Reference proteome</keyword>
<sequence>MSYSIHLYRKETKEREIESHSDNFFENENNLEPFTPEQYKYLKKRLLAYKYILSRENHDGLQFEHPEHSVIALLTDRGLYFSAGFKGDSIFEAGMTASEFTDTEEFVKYDPQNGGWEEF</sequence>
<comment type="caution">
    <text evidence="1">The sequence shown here is derived from an EMBL/GenBank/DDBJ whole genome shotgun (WGS) entry which is preliminary data.</text>
</comment>
<accession>A0ABT3I2F1</accession>
<evidence type="ECO:0000313" key="1">
    <source>
        <dbReference type="EMBL" id="MCW3170033.1"/>
    </source>
</evidence>
<dbReference type="RefSeq" id="WP_264751199.1">
    <property type="nucleotide sequence ID" value="NZ_JAPDHW010000013.1"/>
</dbReference>
<protein>
    <submittedName>
        <fullName evidence="1">Uncharacterized protein</fullName>
    </submittedName>
</protein>
<dbReference type="Proteomes" id="UP001163731">
    <property type="component" value="Unassembled WGS sequence"/>
</dbReference>
<reference evidence="1" key="1">
    <citation type="submission" date="2022-10" db="EMBL/GenBank/DDBJ databases">
        <title>Chryseobacterium babae sp. nov. isolated from the gut of the beetle Oryctes rhinoceros, and Chryseobacterium kimseyorum sp. nov., isolated from a stick insect rearing cage.</title>
        <authorList>
            <person name="Shelomi M."/>
            <person name="Han C.-J."/>
            <person name="Chen W.-M."/>
            <person name="Chen H.-K."/>
            <person name="Liaw S.-J."/>
            <person name="Muhle E."/>
            <person name="Clermont D."/>
        </authorList>
    </citation>
    <scope>NUCLEOTIDE SEQUENCE</scope>
    <source>
        <strain evidence="1">09-1422</strain>
    </source>
</reference>
<proteinExistence type="predicted"/>